<dbReference type="AlphaFoldDB" id="A0A0V0QXQ4"/>
<dbReference type="Proteomes" id="UP000054937">
    <property type="component" value="Unassembled WGS sequence"/>
</dbReference>
<keyword evidence="3" id="KW-0256">Endoplasmic reticulum</keyword>
<feature type="transmembrane region" description="Helical" evidence="6">
    <location>
        <begin position="118"/>
        <end position="145"/>
    </location>
</feature>
<evidence type="ECO:0000256" key="6">
    <source>
        <dbReference type="SAM" id="Phobius"/>
    </source>
</evidence>
<evidence type="ECO:0000313" key="9">
    <source>
        <dbReference type="Proteomes" id="UP000054937"/>
    </source>
</evidence>
<evidence type="ECO:0000256" key="3">
    <source>
        <dbReference type="ARBA" id="ARBA00022824"/>
    </source>
</evidence>
<feature type="transmembrane region" description="Helical" evidence="6">
    <location>
        <begin position="51"/>
        <end position="70"/>
    </location>
</feature>
<evidence type="ECO:0000256" key="4">
    <source>
        <dbReference type="ARBA" id="ARBA00022989"/>
    </source>
</evidence>
<proteinExistence type="predicted"/>
<dbReference type="OMA" id="INIGHEN"/>
<keyword evidence="9" id="KW-1185">Reference proteome</keyword>
<dbReference type="GO" id="GO:0005789">
    <property type="term" value="C:endoplasmic reticulum membrane"/>
    <property type="evidence" value="ECO:0007669"/>
    <property type="project" value="UniProtKB-SubCell"/>
</dbReference>
<feature type="domain" description="Reticulon" evidence="7">
    <location>
        <begin position="15"/>
        <end position="166"/>
    </location>
</feature>
<evidence type="ECO:0000313" key="8">
    <source>
        <dbReference type="EMBL" id="KRX06842.1"/>
    </source>
</evidence>
<reference evidence="8 9" key="1">
    <citation type="journal article" date="2015" name="Sci. Rep.">
        <title>Genome of the facultative scuticociliatosis pathogen Pseudocohnilembus persalinus provides insight into its virulence through horizontal gene transfer.</title>
        <authorList>
            <person name="Xiong J."/>
            <person name="Wang G."/>
            <person name="Cheng J."/>
            <person name="Tian M."/>
            <person name="Pan X."/>
            <person name="Warren A."/>
            <person name="Jiang C."/>
            <person name="Yuan D."/>
            <person name="Miao W."/>
        </authorList>
    </citation>
    <scope>NUCLEOTIDE SEQUENCE [LARGE SCALE GENOMIC DNA]</scope>
    <source>
        <strain evidence="8">36N120E</strain>
    </source>
</reference>
<keyword evidence="4 6" id="KW-1133">Transmembrane helix</keyword>
<protein>
    <recommendedName>
        <fullName evidence="7">Reticulon domain-containing protein</fullName>
    </recommendedName>
</protein>
<comment type="caution">
    <text evidence="8">The sequence shown here is derived from an EMBL/GenBank/DDBJ whole genome shotgun (WGS) entry which is preliminary data.</text>
</comment>
<sequence length="207" mass="23711">MFNLRQILEGLPSCFSWKNNIQTYMIVGSFNAFFLAYVISGQNLLQLLSSLAYYAVIISVIYGLVLKYAYGQNLNEESSQNKEFVSQASIQQLVLKVISVVNELKNFFQQCSQSIAKLVQFIVICYIVEILGSLFTLGTWTWILINFLYICTFLKEVKKIQVSDYIDIVLQAPQELVSFVADNIPKYDNTPHHQINIGHENKNDETQ</sequence>
<keyword evidence="5 6" id="KW-0472">Membrane</keyword>
<gene>
    <name evidence="8" type="ORF">PPERSA_11487</name>
</gene>
<name>A0A0V0QXQ4_PSEPJ</name>
<evidence type="ECO:0000256" key="5">
    <source>
        <dbReference type="ARBA" id="ARBA00023136"/>
    </source>
</evidence>
<evidence type="ECO:0000256" key="2">
    <source>
        <dbReference type="ARBA" id="ARBA00022692"/>
    </source>
</evidence>
<comment type="subcellular location">
    <subcellularLocation>
        <location evidence="1">Endoplasmic reticulum membrane</location>
        <topology evidence="1">Multi-pass membrane protein</topology>
    </subcellularLocation>
</comment>
<evidence type="ECO:0000259" key="7">
    <source>
        <dbReference type="Pfam" id="PF02453"/>
    </source>
</evidence>
<dbReference type="Pfam" id="PF02453">
    <property type="entry name" value="Reticulon"/>
    <property type="match status" value="1"/>
</dbReference>
<feature type="transmembrane region" description="Helical" evidence="6">
    <location>
        <begin position="21"/>
        <end position="39"/>
    </location>
</feature>
<evidence type="ECO:0000256" key="1">
    <source>
        <dbReference type="ARBA" id="ARBA00004477"/>
    </source>
</evidence>
<accession>A0A0V0QXQ4</accession>
<dbReference type="InterPro" id="IPR003388">
    <property type="entry name" value="Reticulon"/>
</dbReference>
<organism evidence="8 9">
    <name type="scientific">Pseudocohnilembus persalinus</name>
    <name type="common">Ciliate</name>
    <dbReference type="NCBI Taxonomy" id="266149"/>
    <lineage>
        <taxon>Eukaryota</taxon>
        <taxon>Sar</taxon>
        <taxon>Alveolata</taxon>
        <taxon>Ciliophora</taxon>
        <taxon>Intramacronucleata</taxon>
        <taxon>Oligohymenophorea</taxon>
        <taxon>Scuticociliatia</taxon>
        <taxon>Philasterida</taxon>
        <taxon>Pseudocohnilembidae</taxon>
        <taxon>Pseudocohnilembus</taxon>
    </lineage>
</organism>
<dbReference type="EMBL" id="LDAU01000091">
    <property type="protein sequence ID" value="KRX06842.1"/>
    <property type="molecule type" value="Genomic_DNA"/>
</dbReference>
<keyword evidence="2 6" id="KW-0812">Transmembrane</keyword>
<dbReference type="InParanoid" id="A0A0V0QXQ4"/>